<evidence type="ECO:0000313" key="8">
    <source>
        <dbReference type="EMBL" id="KAG2262225.1"/>
    </source>
</evidence>
<gene>
    <name evidence="8" type="ORF">Bca52824_069304</name>
</gene>
<dbReference type="Gene3D" id="1.10.510.10">
    <property type="entry name" value="Transferase(Phosphotransferase) domain 1"/>
    <property type="match status" value="1"/>
</dbReference>
<organism evidence="8 9">
    <name type="scientific">Brassica carinata</name>
    <name type="common">Ethiopian mustard</name>
    <name type="synonym">Abyssinian cabbage</name>
    <dbReference type="NCBI Taxonomy" id="52824"/>
    <lineage>
        <taxon>Eukaryota</taxon>
        <taxon>Viridiplantae</taxon>
        <taxon>Streptophyta</taxon>
        <taxon>Embryophyta</taxon>
        <taxon>Tracheophyta</taxon>
        <taxon>Spermatophyta</taxon>
        <taxon>Magnoliopsida</taxon>
        <taxon>eudicotyledons</taxon>
        <taxon>Gunneridae</taxon>
        <taxon>Pentapetalae</taxon>
        <taxon>rosids</taxon>
        <taxon>malvids</taxon>
        <taxon>Brassicales</taxon>
        <taxon>Brassicaceae</taxon>
        <taxon>Brassiceae</taxon>
        <taxon>Brassica</taxon>
    </lineage>
</organism>
<keyword evidence="4" id="KW-0547">Nucleotide-binding</keyword>
<comment type="similarity">
    <text evidence="1">Belongs to the protein kinase superfamily. CAMK Ser/Thr protein kinase family. CaMK subfamily.</text>
</comment>
<dbReference type="EMBL" id="JAAMPC010000014">
    <property type="protein sequence ID" value="KAG2262225.1"/>
    <property type="molecule type" value="Genomic_DNA"/>
</dbReference>
<reference evidence="8 9" key="1">
    <citation type="submission" date="2020-02" db="EMBL/GenBank/DDBJ databases">
        <authorList>
            <person name="Ma Q."/>
            <person name="Huang Y."/>
            <person name="Song X."/>
            <person name="Pei D."/>
        </authorList>
    </citation>
    <scope>NUCLEOTIDE SEQUENCE [LARGE SCALE GENOMIC DNA]</scope>
    <source>
        <strain evidence="8">Sxm20200214</strain>
        <tissue evidence="8">Leaf</tissue>
    </source>
</reference>
<name>A0A8X7Q4B5_BRACI</name>
<evidence type="ECO:0000256" key="3">
    <source>
        <dbReference type="ARBA" id="ARBA00022679"/>
    </source>
</evidence>
<dbReference type="GO" id="GO:0005524">
    <property type="term" value="F:ATP binding"/>
    <property type="evidence" value="ECO:0007669"/>
    <property type="project" value="UniProtKB-KW"/>
</dbReference>
<dbReference type="InterPro" id="IPR011009">
    <property type="entry name" value="Kinase-like_dom_sf"/>
</dbReference>
<dbReference type="Proteomes" id="UP000886595">
    <property type="component" value="Unassembled WGS sequence"/>
</dbReference>
<proteinExistence type="inferred from homology"/>
<dbReference type="SUPFAM" id="SSF56112">
    <property type="entry name" value="Protein kinase-like (PK-like)"/>
    <property type="match status" value="1"/>
</dbReference>
<keyword evidence="9" id="KW-1185">Reference proteome</keyword>
<keyword evidence="6" id="KW-0067">ATP-binding</keyword>
<feature type="domain" description="Protein kinase" evidence="7">
    <location>
        <begin position="1"/>
        <end position="116"/>
    </location>
</feature>
<sequence>MHRVLKPENFLFVSKHENSLLKTIDLDSPCYLSKMMFFTDVVGRPYYVAPEADVWSAGVIVLLSGVPPSWLIFCVFAEHLESEQGIFEEALHGDLDLFQAFARLIKKSSSASAVLL</sequence>
<dbReference type="InterPro" id="IPR050205">
    <property type="entry name" value="CDPK_Ser/Thr_kinases"/>
</dbReference>
<evidence type="ECO:0000256" key="6">
    <source>
        <dbReference type="ARBA" id="ARBA00022840"/>
    </source>
</evidence>
<accession>A0A8X7Q4B5</accession>
<keyword evidence="5" id="KW-0418">Kinase</keyword>
<evidence type="ECO:0000313" key="9">
    <source>
        <dbReference type="Proteomes" id="UP000886595"/>
    </source>
</evidence>
<dbReference type="InterPro" id="IPR000719">
    <property type="entry name" value="Prot_kinase_dom"/>
</dbReference>
<dbReference type="GO" id="GO:0004674">
    <property type="term" value="F:protein serine/threonine kinase activity"/>
    <property type="evidence" value="ECO:0007669"/>
    <property type="project" value="UniProtKB-KW"/>
</dbReference>
<evidence type="ECO:0000259" key="7">
    <source>
        <dbReference type="PROSITE" id="PS50011"/>
    </source>
</evidence>
<keyword evidence="3" id="KW-0808">Transferase</keyword>
<dbReference type="OrthoDB" id="40902at2759"/>
<evidence type="ECO:0000256" key="4">
    <source>
        <dbReference type="ARBA" id="ARBA00022741"/>
    </source>
</evidence>
<dbReference type="Pfam" id="PF00069">
    <property type="entry name" value="Pkinase"/>
    <property type="match status" value="1"/>
</dbReference>
<evidence type="ECO:0000256" key="5">
    <source>
        <dbReference type="ARBA" id="ARBA00022777"/>
    </source>
</evidence>
<dbReference type="PROSITE" id="PS50011">
    <property type="entry name" value="PROTEIN_KINASE_DOM"/>
    <property type="match status" value="1"/>
</dbReference>
<protein>
    <recommendedName>
        <fullName evidence="7">Protein kinase domain-containing protein</fullName>
    </recommendedName>
</protein>
<evidence type="ECO:0000256" key="1">
    <source>
        <dbReference type="ARBA" id="ARBA00005354"/>
    </source>
</evidence>
<keyword evidence="2" id="KW-0723">Serine/threonine-protein kinase</keyword>
<dbReference type="AlphaFoldDB" id="A0A8X7Q4B5"/>
<comment type="caution">
    <text evidence="8">The sequence shown here is derived from an EMBL/GenBank/DDBJ whole genome shotgun (WGS) entry which is preliminary data.</text>
</comment>
<dbReference type="PANTHER" id="PTHR24349">
    <property type="entry name" value="SERINE/THREONINE-PROTEIN KINASE"/>
    <property type="match status" value="1"/>
</dbReference>
<evidence type="ECO:0000256" key="2">
    <source>
        <dbReference type="ARBA" id="ARBA00022527"/>
    </source>
</evidence>